<evidence type="ECO:0000256" key="1">
    <source>
        <dbReference type="ARBA" id="ARBA00000707"/>
    </source>
</evidence>
<dbReference type="GO" id="GO:0036503">
    <property type="term" value="P:ERAD pathway"/>
    <property type="evidence" value="ECO:0007669"/>
    <property type="project" value="TreeGrafter"/>
</dbReference>
<evidence type="ECO:0000256" key="6">
    <source>
        <dbReference type="ARBA" id="ARBA00022771"/>
    </source>
</evidence>
<evidence type="ECO:0000256" key="9">
    <source>
        <dbReference type="ARBA" id="ARBA00022807"/>
    </source>
</evidence>
<dbReference type="Proteomes" id="UP000242146">
    <property type="component" value="Unassembled WGS sequence"/>
</dbReference>
<comment type="function">
    <text evidence="11">Hydrolase that can remove conjugated ubiquitin from proteins and may therefore play an important regulatory role at the level of protein turnover by preventing degradation.</text>
</comment>
<dbReference type="Pfam" id="PF24560">
    <property type="entry name" value="zf-C2H2_OTU1_C"/>
    <property type="match status" value="1"/>
</dbReference>
<sequence length="328" mass="35831">MRLRVRHAQGLLPVNDLEPFQTVQELCEVVESFLQVPSNQQVQLSGGFPPKPITDRSLTLNAANIRNGDTLTVQLVASAAKTTPSTAPAHPDIEPSLAAPTTTQPSATAVLDTNDGPYVSVNDAYLVQRVMDDDNSCLFRSLGYVIKRDTSLTMAAELRQVVADVITTQPDEYTEVVLGKPRDDYITWIKRPNSWGGAIELAIFSKYFGVEIVSVDVQTGRMDQFGQGDYADRVLILYSGIHYDALAMAPMIDSPPDFDQTLFPATTESQSILDAAKQLASKLAKQHKYTDVANFTLKCDICKKGIVGEKDAQAHAMSTGHTAFSEYA</sequence>
<dbReference type="Pfam" id="PF02338">
    <property type="entry name" value="OTU"/>
    <property type="match status" value="1"/>
</dbReference>
<dbReference type="PANTHER" id="PTHR13312">
    <property type="entry name" value="HIV-INDUCED PROTEIN-7-LIKE PROTEASE"/>
    <property type="match status" value="1"/>
</dbReference>
<dbReference type="InterPro" id="IPR057766">
    <property type="entry name" value="Znf-C2H2_OTU1-like_C"/>
</dbReference>
<dbReference type="OrthoDB" id="65596at2759"/>
<dbReference type="CDD" id="cd22745">
    <property type="entry name" value="OTU_OTU1"/>
    <property type="match status" value="1"/>
</dbReference>
<accession>A0A1X2GWB9</accession>
<comment type="subcellular location">
    <subcellularLocation>
        <location evidence="2 11">Cytoplasm</location>
    </subcellularLocation>
</comment>
<dbReference type="SUPFAM" id="SSF54001">
    <property type="entry name" value="Cysteine proteinases"/>
    <property type="match status" value="1"/>
</dbReference>
<dbReference type="Pfam" id="PF21403">
    <property type="entry name" value="OTU1_UBXL"/>
    <property type="match status" value="1"/>
</dbReference>
<dbReference type="PANTHER" id="PTHR13312:SF0">
    <property type="entry name" value="UBIQUITIN THIOESTERASE OTU1"/>
    <property type="match status" value="1"/>
</dbReference>
<dbReference type="InterPro" id="IPR038765">
    <property type="entry name" value="Papain-like_cys_pep_sf"/>
</dbReference>
<name>A0A1X2GWB9_9FUNG</name>
<evidence type="ECO:0000256" key="2">
    <source>
        <dbReference type="ARBA" id="ARBA00004496"/>
    </source>
</evidence>
<evidence type="ECO:0000313" key="13">
    <source>
        <dbReference type="EMBL" id="ORX62337.1"/>
    </source>
</evidence>
<gene>
    <name evidence="13" type="ORF">DM01DRAFT_1403998</name>
</gene>
<evidence type="ECO:0000256" key="11">
    <source>
        <dbReference type="RuleBase" id="RU367104"/>
    </source>
</evidence>
<dbReference type="GO" id="GO:0008270">
    <property type="term" value="F:zinc ion binding"/>
    <property type="evidence" value="ECO:0007669"/>
    <property type="project" value="UniProtKB-KW"/>
</dbReference>
<dbReference type="PROSITE" id="PS50802">
    <property type="entry name" value="OTU"/>
    <property type="match status" value="1"/>
</dbReference>
<dbReference type="FunFam" id="3.90.70.80:FF:000016">
    <property type="entry name" value="Putative ubiquitin thioesterase otu1"/>
    <property type="match status" value="1"/>
</dbReference>
<proteinExistence type="predicted"/>
<organism evidence="13 14">
    <name type="scientific">Hesseltinella vesiculosa</name>
    <dbReference type="NCBI Taxonomy" id="101127"/>
    <lineage>
        <taxon>Eukaryota</taxon>
        <taxon>Fungi</taxon>
        <taxon>Fungi incertae sedis</taxon>
        <taxon>Mucoromycota</taxon>
        <taxon>Mucoromycotina</taxon>
        <taxon>Mucoromycetes</taxon>
        <taxon>Mucorales</taxon>
        <taxon>Cunninghamellaceae</taxon>
        <taxon>Hesseltinella</taxon>
    </lineage>
</organism>
<keyword evidence="5" id="KW-0479">Metal-binding</keyword>
<dbReference type="Gene3D" id="3.10.20.90">
    <property type="entry name" value="Phosphatidylinositol 3-kinase Catalytic Subunit, Chain A, domain 1"/>
    <property type="match status" value="1"/>
</dbReference>
<keyword evidence="3 11" id="KW-0963">Cytoplasm</keyword>
<evidence type="ECO:0000256" key="4">
    <source>
        <dbReference type="ARBA" id="ARBA00022670"/>
    </source>
</evidence>
<dbReference type="Gene3D" id="3.90.70.80">
    <property type="match status" value="1"/>
</dbReference>
<keyword evidence="14" id="KW-1185">Reference proteome</keyword>
<dbReference type="GO" id="GO:0030968">
    <property type="term" value="P:endoplasmic reticulum unfolded protein response"/>
    <property type="evidence" value="ECO:0007669"/>
    <property type="project" value="TreeGrafter"/>
</dbReference>
<feature type="domain" description="OTU" evidence="12">
    <location>
        <begin position="126"/>
        <end position="249"/>
    </location>
</feature>
<evidence type="ECO:0000256" key="8">
    <source>
        <dbReference type="ARBA" id="ARBA00022801"/>
    </source>
</evidence>
<dbReference type="GO" id="GO:0004843">
    <property type="term" value="F:cysteine-type deubiquitinase activity"/>
    <property type="evidence" value="ECO:0007669"/>
    <property type="project" value="UniProtKB-UniRule"/>
</dbReference>
<evidence type="ECO:0000259" key="12">
    <source>
        <dbReference type="PROSITE" id="PS50802"/>
    </source>
</evidence>
<evidence type="ECO:0000256" key="5">
    <source>
        <dbReference type="ARBA" id="ARBA00022723"/>
    </source>
</evidence>
<keyword evidence="10" id="KW-0862">Zinc</keyword>
<keyword evidence="7 11" id="KW-0833">Ubl conjugation pathway</keyword>
<comment type="caution">
    <text evidence="13">The sequence shown here is derived from an EMBL/GenBank/DDBJ whole genome shotgun (WGS) entry which is preliminary data.</text>
</comment>
<dbReference type="InterPro" id="IPR003323">
    <property type="entry name" value="OTU_dom"/>
</dbReference>
<dbReference type="EC" id="3.4.19.12" evidence="11"/>
<keyword evidence="9 11" id="KW-0788">Thiol protease</keyword>
<dbReference type="InterPro" id="IPR048857">
    <property type="entry name" value="OTU1_Ubl"/>
</dbReference>
<comment type="catalytic activity">
    <reaction evidence="1 11">
        <text>Thiol-dependent hydrolysis of ester, thioester, amide, peptide and isopeptide bonds formed by the C-terminal Gly of ubiquitin (a 76-residue protein attached to proteins as an intracellular targeting signal).</text>
        <dbReference type="EC" id="3.4.19.12"/>
    </reaction>
</comment>
<dbReference type="SUPFAM" id="SSF54236">
    <property type="entry name" value="Ubiquitin-like"/>
    <property type="match status" value="1"/>
</dbReference>
<reference evidence="13 14" key="1">
    <citation type="submission" date="2016-07" db="EMBL/GenBank/DDBJ databases">
        <title>Pervasive Adenine N6-methylation of Active Genes in Fungi.</title>
        <authorList>
            <consortium name="DOE Joint Genome Institute"/>
            <person name="Mondo S.J."/>
            <person name="Dannebaum R.O."/>
            <person name="Kuo R.C."/>
            <person name="Labutti K."/>
            <person name="Haridas S."/>
            <person name="Kuo A."/>
            <person name="Salamov A."/>
            <person name="Ahrendt S.R."/>
            <person name="Lipzen A."/>
            <person name="Sullivan W."/>
            <person name="Andreopoulos W.B."/>
            <person name="Clum A."/>
            <person name="Lindquist E."/>
            <person name="Daum C."/>
            <person name="Ramamoorthy G.K."/>
            <person name="Gryganskyi A."/>
            <person name="Culley D."/>
            <person name="Magnuson J.K."/>
            <person name="James T.Y."/>
            <person name="O'Malley M.A."/>
            <person name="Stajich J.E."/>
            <person name="Spatafora J.W."/>
            <person name="Visel A."/>
            <person name="Grigoriev I.V."/>
        </authorList>
    </citation>
    <scope>NUCLEOTIDE SEQUENCE [LARGE SCALE GENOMIC DNA]</scope>
    <source>
        <strain evidence="13 14">NRRL 3301</strain>
    </source>
</reference>
<keyword evidence="4" id="KW-0645">Protease</keyword>
<keyword evidence="6" id="KW-0863">Zinc-finger</keyword>
<dbReference type="AlphaFoldDB" id="A0A1X2GWB9"/>
<dbReference type="GO" id="GO:0016579">
    <property type="term" value="P:protein deubiquitination"/>
    <property type="evidence" value="ECO:0007669"/>
    <property type="project" value="TreeGrafter"/>
</dbReference>
<dbReference type="GO" id="GO:0005829">
    <property type="term" value="C:cytosol"/>
    <property type="evidence" value="ECO:0007669"/>
    <property type="project" value="TreeGrafter"/>
</dbReference>
<dbReference type="InterPro" id="IPR029071">
    <property type="entry name" value="Ubiquitin-like_domsf"/>
</dbReference>
<dbReference type="GO" id="GO:0005634">
    <property type="term" value="C:nucleus"/>
    <property type="evidence" value="ECO:0007669"/>
    <property type="project" value="TreeGrafter"/>
</dbReference>
<protein>
    <recommendedName>
        <fullName evidence="11">Ubiquitin thioesterase OTU</fullName>
        <ecNumber evidence="11">3.4.19.12</ecNumber>
    </recommendedName>
</protein>
<dbReference type="STRING" id="101127.A0A1X2GWB9"/>
<evidence type="ECO:0000313" key="14">
    <source>
        <dbReference type="Proteomes" id="UP000242146"/>
    </source>
</evidence>
<evidence type="ECO:0000256" key="10">
    <source>
        <dbReference type="ARBA" id="ARBA00022833"/>
    </source>
</evidence>
<evidence type="ECO:0000256" key="3">
    <source>
        <dbReference type="ARBA" id="ARBA00022490"/>
    </source>
</evidence>
<evidence type="ECO:0000256" key="7">
    <source>
        <dbReference type="ARBA" id="ARBA00022786"/>
    </source>
</evidence>
<keyword evidence="8 11" id="KW-0378">Hydrolase</keyword>
<dbReference type="EMBL" id="MCGT01000002">
    <property type="protein sequence ID" value="ORX62337.1"/>
    <property type="molecule type" value="Genomic_DNA"/>
</dbReference>